<keyword evidence="3" id="KW-1185">Reference proteome</keyword>
<comment type="caution">
    <text evidence="2">The sequence shown here is derived from an EMBL/GenBank/DDBJ whole genome shotgun (WGS) entry which is preliminary data.</text>
</comment>
<dbReference type="EMBL" id="PJQD01000005">
    <property type="protein sequence ID" value="POY76343.1"/>
    <property type="molecule type" value="Genomic_DNA"/>
</dbReference>
<name>A0A2S5BHX0_9BASI</name>
<dbReference type="Gene3D" id="3.90.228.10">
    <property type="match status" value="1"/>
</dbReference>
<reference evidence="2 3" key="1">
    <citation type="journal article" date="2018" name="Front. Microbiol.">
        <title>Prospects for Fungal Bioremediation of Acidic Radioactive Waste Sites: Characterization and Genome Sequence of Rhodotorula taiwanensis MD1149.</title>
        <authorList>
            <person name="Tkavc R."/>
            <person name="Matrosova V.Y."/>
            <person name="Grichenko O.E."/>
            <person name="Gostincar C."/>
            <person name="Volpe R.P."/>
            <person name="Klimenkova P."/>
            <person name="Gaidamakova E.K."/>
            <person name="Zhou C.E."/>
            <person name="Stewart B.J."/>
            <person name="Lyman M.G."/>
            <person name="Malfatti S.A."/>
            <person name="Rubinfeld B."/>
            <person name="Courtot M."/>
            <person name="Singh J."/>
            <person name="Dalgard C.L."/>
            <person name="Hamilton T."/>
            <person name="Frey K.G."/>
            <person name="Gunde-Cimerman N."/>
            <person name="Dugan L."/>
            <person name="Daly M.J."/>
        </authorList>
    </citation>
    <scope>NUCLEOTIDE SEQUENCE [LARGE SCALE GENOMIC DNA]</scope>
    <source>
        <strain evidence="2 3">MD1149</strain>
    </source>
</reference>
<dbReference type="OrthoDB" id="109543at2759"/>
<accession>A0A2S5BHX0</accession>
<dbReference type="AlphaFoldDB" id="A0A2S5BHX0"/>
<dbReference type="SUPFAM" id="SSF56399">
    <property type="entry name" value="ADP-ribosylation"/>
    <property type="match status" value="1"/>
</dbReference>
<proteinExistence type="predicted"/>
<protein>
    <recommendedName>
        <fullName evidence="4">PARP catalytic domain-containing protein</fullName>
    </recommendedName>
</protein>
<sequence>MPSERVVTQLDADPPLWYDIDKEPNTLQLVLAFAYAAIVARTPGSLGVLPDDPQLSEPAQDTAAPTYSTSDGDSQHGDDEVVNARTRSRALQGVFQTMPEFDSLVMYLVGETSTYPPSLESSLPLRLHTSLRYLRERLYVAPFALQELDDGPGKLAGVSDKFHQHSVLYHADACEQRVSNAASGAAYFPTLYAFHGSALENWYTILRDGFNIDRVVNQRFYGDGIYSTVDGEIALGTYAKAPAKTMHFSSLGARPKHVVGLVELRRNSISCLRPDFVSVPTDARLVYLLVEYYGDAVSKDDVVVRTAEPKKPLSPEFVLRLGADRVWVPATVR</sequence>
<dbReference type="STRING" id="741276.A0A2S5BHX0"/>
<evidence type="ECO:0008006" key="4">
    <source>
        <dbReference type="Google" id="ProtNLM"/>
    </source>
</evidence>
<feature type="compositionally biased region" description="Polar residues" evidence="1">
    <location>
        <begin position="57"/>
        <end position="72"/>
    </location>
</feature>
<evidence type="ECO:0000313" key="3">
    <source>
        <dbReference type="Proteomes" id="UP000237144"/>
    </source>
</evidence>
<feature type="region of interest" description="Disordered" evidence="1">
    <location>
        <begin position="49"/>
        <end position="79"/>
    </location>
</feature>
<gene>
    <name evidence="2" type="ORF">BMF94_0539</name>
</gene>
<evidence type="ECO:0000313" key="2">
    <source>
        <dbReference type="EMBL" id="POY76343.1"/>
    </source>
</evidence>
<evidence type="ECO:0000256" key="1">
    <source>
        <dbReference type="SAM" id="MobiDB-lite"/>
    </source>
</evidence>
<dbReference type="Proteomes" id="UP000237144">
    <property type="component" value="Unassembled WGS sequence"/>
</dbReference>
<organism evidence="2 3">
    <name type="scientific">Rhodotorula taiwanensis</name>
    <dbReference type="NCBI Taxonomy" id="741276"/>
    <lineage>
        <taxon>Eukaryota</taxon>
        <taxon>Fungi</taxon>
        <taxon>Dikarya</taxon>
        <taxon>Basidiomycota</taxon>
        <taxon>Pucciniomycotina</taxon>
        <taxon>Microbotryomycetes</taxon>
        <taxon>Sporidiobolales</taxon>
        <taxon>Sporidiobolaceae</taxon>
        <taxon>Rhodotorula</taxon>
    </lineage>
</organism>